<sequence length="433" mass="48305">MVTALQIHRNQNLGEDILIFLTGEEEIESVVKTLREVSRGIQGPQLLISPMYSKLPSDAQLKVFSSTPQNCRKCIVSTNIAETSVTINGIKHVIDSGMVKSKSYNAKSGLDVLKVSRISKAQAWQRLGRAGRVSAGSCYRLYTEQEFDSFQDNTTPEILRSNLASVVLQLFALGVSDIKKFDFMDKPSSESVDGAIQLLEILGAVVSEKSDQSYQITDLGKKMAAFPVDPRMSKALISSHANGCLEDVLSVIAMLSVDTVFVTNRAKEQEYQEAHRKFVHSEGDHLTLLNVYRSFKGSGGSKEWCSRNFLNQRNLKSAVEVRKQLKDLCLQNDLTSMLSAGTNTYVIRKSLLTGYFQSIAELQINNQYKLVIGGQAVCIHPSSALFQCKPQYILYNELVKTNKCYMRNVSMIEEAALIDVFPESMRRKLQKAN</sequence>
<dbReference type="InterPro" id="IPR048333">
    <property type="entry name" value="HA2_WH"/>
</dbReference>
<dbReference type="Pfam" id="PF00271">
    <property type="entry name" value="Helicase_C"/>
    <property type="match status" value="1"/>
</dbReference>
<dbReference type="EC" id="3.6.4.13" evidence="1"/>
<protein>
    <recommendedName>
        <fullName evidence="1">RNA helicase</fullName>
        <ecNumber evidence="1">3.6.4.13</ecNumber>
    </recommendedName>
</protein>
<evidence type="ECO:0000313" key="8">
    <source>
        <dbReference type="EMBL" id="KAF6028929.1"/>
    </source>
</evidence>
<dbReference type="SMART" id="SM00847">
    <property type="entry name" value="HA2"/>
    <property type="match status" value="1"/>
</dbReference>
<dbReference type="Gene3D" id="1.20.120.1080">
    <property type="match status" value="1"/>
</dbReference>
<evidence type="ECO:0000256" key="6">
    <source>
        <dbReference type="ARBA" id="ARBA00047984"/>
    </source>
</evidence>
<evidence type="ECO:0000256" key="1">
    <source>
        <dbReference type="ARBA" id="ARBA00012552"/>
    </source>
</evidence>
<dbReference type="CDD" id="cd18791">
    <property type="entry name" value="SF2_C_RHA"/>
    <property type="match status" value="1"/>
</dbReference>
<dbReference type="PANTHER" id="PTHR18934">
    <property type="entry name" value="ATP-DEPENDENT RNA HELICASE"/>
    <property type="match status" value="1"/>
</dbReference>
<dbReference type="EMBL" id="VXIV02001880">
    <property type="protein sequence ID" value="KAF6028929.1"/>
    <property type="molecule type" value="Genomic_DNA"/>
</dbReference>
<dbReference type="InterPro" id="IPR001650">
    <property type="entry name" value="Helicase_C-like"/>
</dbReference>
<dbReference type="GO" id="GO:0016787">
    <property type="term" value="F:hydrolase activity"/>
    <property type="evidence" value="ECO:0007669"/>
    <property type="project" value="UniProtKB-KW"/>
</dbReference>
<dbReference type="FunFam" id="3.40.50.300:FF:000145">
    <property type="entry name" value="probable ATP-dependent RNA helicase DHX40"/>
    <property type="match status" value="1"/>
</dbReference>
<evidence type="ECO:0000256" key="5">
    <source>
        <dbReference type="ARBA" id="ARBA00022840"/>
    </source>
</evidence>
<dbReference type="GO" id="GO:0005524">
    <property type="term" value="F:ATP binding"/>
    <property type="evidence" value="ECO:0007669"/>
    <property type="project" value="UniProtKB-KW"/>
</dbReference>
<reference evidence="8" key="1">
    <citation type="submission" date="2020-06" db="EMBL/GenBank/DDBJ databases">
        <title>Draft genome of Bugula neritina, a colonial animal packing powerful symbionts and potential medicines.</title>
        <authorList>
            <person name="Rayko M."/>
        </authorList>
    </citation>
    <scope>NUCLEOTIDE SEQUENCE [LARGE SCALE GENOMIC DNA]</scope>
    <source>
        <strain evidence="8">Kwan_BN1</strain>
    </source>
</reference>
<evidence type="ECO:0000313" key="9">
    <source>
        <dbReference type="Proteomes" id="UP000593567"/>
    </source>
</evidence>
<dbReference type="PANTHER" id="PTHR18934:SF118">
    <property type="entry name" value="ATP-DEPENDENT RNA HELICASE DHX33"/>
    <property type="match status" value="1"/>
</dbReference>
<dbReference type="PROSITE" id="PS51194">
    <property type="entry name" value="HELICASE_CTER"/>
    <property type="match status" value="1"/>
</dbReference>
<dbReference type="Pfam" id="PF04408">
    <property type="entry name" value="WHD_HA2"/>
    <property type="match status" value="1"/>
</dbReference>
<name>A0A7J7JRE5_BUGNE</name>
<dbReference type="AlphaFoldDB" id="A0A7J7JRE5"/>
<dbReference type="GO" id="GO:0003724">
    <property type="term" value="F:RNA helicase activity"/>
    <property type="evidence" value="ECO:0007669"/>
    <property type="project" value="UniProtKB-EC"/>
</dbReference>
<dbReference type="GO" id="GO:0005730">
    <property type="term" value="C:nucleolus"/>
    <property type="evidence" value="ECO:0007669"/>
    <property type="project" value="TreeGrafter"/>
</dbReference>
<keyword evidence="9" id="KW-1185">Reference proteome</keyword>
<dbReference type="GO" id="GO:0003725">
    <property type="term" value="F:double-stranded RNA binding"/>
    <property type="evidence" value="ECO:0007669"/>
    <property type="project" value="TreeGrafter"/>
</dbReference>
<organism evidence="8 9">
    <name type="scientific">Bugula neritina</name>
    <name type="common">Brown bryozoan</name>
    <name type="synonym">Sertularia neritina</name>
    <dbReference type="NCBI Taxonomy" id="10212"/>
    <lineage>
        <taxon>Eukaryota</taxon>
        <taxon>Metazoa</taxon>
        <taxon>Spiralia</taxon>
        <taxon>Lophotrochozoa</taxon>
        <taxon>Bryozoa</taxon>
        <taxon>Gymnolaemata</taxon>
        <taxon>Cheilostomatida</taxon>
        <taxon>Flustrina</taxon>
        <taxon>Buguloidea</taxon>
        <taxon>Bugulidae</taxon>
        <taxon>Bugula</taxon>
    </lineage>
</organism>
<keyword evidence="3" id="KW-0378">Hydrolase</keyword>
<dbReference type="Pfam" id="PF07717">
    <property type="entry name" value="OB_NTP_bind"/>
    <property type="match status" value="1"/>
</dbReference>
<dbReference type="OrthoDB" id="10253254at2759"/>
<accession>A0A7J7JRE5</accession>
<dbReference type="GO" id="GO:0045943">
    <property type="term" value="P:positive regulation of transcription by RNA polymerase I"/>
    <property type="evidence" value="ECO:0007669"/>
    <property type="project" value="TreeGrafter"/>
</dbReference>
<dbReference type="InterPro" id="IPR007502">
    <property type="entry name" value="Helicase-assoc_dom"/>
</dbReference>
<evidence type="ECO:0000259" key="7">
    <source>
        <dbReference type="PROSITE" id="PS51194"/>
    </source>
</evidence>
<dbReference type="InterPro" id="IPR027417">
    <property type="entry name" value="P-loop_NTPase"/>
</dbReference>
<keyword evidence="5" id="KW-0067">ATP-binding</keyword>
<dbReference type="Proteomes" id="UP000593567">
    <property type="component" value="Unassembled WGS sequence"/>
</dbReference>
<comment type="caution">
    <text evidence="8">The sequence shown here is derived from an EMBL/GenBank/DDBJ whole genome shotgun (WGS) entry which is preliminary data.</text>
</comment>
<keyword evidence="2" id="KW-0547">Nucleotide-binding</keyword>
<keyword evidence="4" id="KW-0347">Helicase</keyword>
<dbReference type="Gene3D" id="3.40.50.300">
    <property type="entry name" value="P-loop containing nucleotide triphosphate hydrolases"/>
    <property type="match status" value="1"/>
</dbReference>
<dbReference type="SMART" id="SM00490">
    <property type="entry name" value="HELICc"/>
    <property type="match status" value="1"/>
</dbReference>
<feature type="domain" description="Helicase C-terminal" evidence="7">
    <location>
        <begin position="1"/>
        <end position="174"/>
    </location>
</feature>
<evidence type="ECO:0000256" key="2">
    <source>
        <dbReference type="ARBA" id="ARBA00022741"/>
    </source>
</evidence>
<evidence type="ECO:0000256" key="3">
    <source>
        <dbReference type="ARBA" id="ARBA00022801"/>
    </source>
</evidence>
<gene>
    <name evidence="8" type="ORF">EB796_012761</name>
</gene>
<proteinExistence type="predicted"/>
<dbReference type="SUPFAM" id="SSF52540">
    <property type="entry name" value="P-loop containing nucleoside triphosphate hydrolases"/>
    <property type="match status" value="1"/>
</dbReference>
<evidence type="ECO:0000256" key="4">
    <source>
        <dbReference type="ARBA" id="ARBA00022806"/>
    </source>
</evidence>
<dbReference type="InterPro" id="IPR011709">
    <property type="entry name" value="DEAD-box_helicase_OB_fold"/>
</dbReference>
<dbReference type="Pfam" id="PF21010">
    <property type="entry name" value="HA2_C"/>
    <property type="match status" value="1"/>
</dbReference>
<comment type="catalytic activity">
    <reaction evidence="6">
        <text>ATP + H2O = ADP + phosphate + H(+)</text>
        <dbReference type="Rhea" id="RHEA:13065"/>
        <dbReference type="ChEBI" id="CHEBI:15377"/>
        <dbReference type="ChEBI" id="CHEBI:15378"/>
        <dbReference type="ChEBI" id="CHEBI:30616"/>
        <dbReference type="ChEBI" id="CHEBI:43474"/>
        <dbReference type="ChEBI" id="CHEBI:456216"/>
        <dbReference type="EC" id="3.6.4.13"/>
    </reaction>
</comment>